<dbReference type="GO" id="GO:0008757">
    <property type="term" value="F:S-adenosylmethionine-dependent methyltransferase activity"/>
    <property type="evidence" value="ECO:0007669"/>
    <property type="project" value="InterPro"/>
</dbReference>
<dbReference type="InterPro" id="IPR029063">
    <property type="entry name" value="SAM-dependent_MTases_sf"/>
</dbReference>
<name>A0A2D6M1R4_9ARCH</name>
<reference evidence="3" key="1">
    <citation type="submission" date="2017-09" db="EMBL/GenBank/DDBJ databases">
        <title>The Reconstruction of 2,631 Draft Metagenome-Assembled Genomes from the Global Oceans.</title>
        <authorList>
            <person name="Tully B.J."/>
            <person name="Graham E.D."/>
            <person name="Heidelberg J.F."/>
        </authorList>
    </citation>
    <scope>NUCLEOTIDE SEQUENCE [LARGE SCALE GENOMIC DNA]</scope>
</reference>
<proteinExistence type="predicted"/>
<dbReference type="AlphaFoldDB" id="A0A2D6M1R4"/>
<dbReference type="SUPFAM" id="SSF53335">
    <property type="entry name" value="S-adenosyl-L-methionine-dependent methyltransferases"/>
    <property type="match status" value="1"/>
</dbReference>
<accession>A0A2D6M1R4</accession>
<evidence type="ECO:0000313" key="2">
    <source>
        <dbReference type="EMBL" id="MAG22329.1"/>
    </source>
</evidence>
<gene>
    <name evidence="2" type="ORF">CL943_03430</name>
</gene>
<organism evidence="2 3">
    <name type="scientific">Candidatus Iainarchaeum sp</name>
    <dbReference type="NCBI Taxonomy" id="3101447"/>
    <lineage>
        <taxon>Archaea</taxon>
        <taxon>Candidatus Iainarchaeota</taxon>
        <taxon>Candidatus Iainarchaeia</taxon>
        <taxon>Candidatus Iainarchaeales</taxon>
        <taxon>Candidatus Iainarchaeaceae</taxon>
        <taxon>Candidatus Iainarchaeum</taxon>
    </lineage>
</organism>
<evidence type="ECO:0000259" key="1">
    <source>
        <dbReference type="Pfam" id="PF08241"/>
    </source>
</evidence>
<feature type="domain" description="Methyltransferase type 11" evidence="1">
    <location>
        <begin position="45"/>
        <end position="136"/>
    </location>
</feature>
<evidence type="ECO:0000313" key="3">
    <source>
        <dbReference type="Proteomes" id="UP000226592"/>
    </source>
</evidence>
<dbReference type="Gene3D" id="3.40.50.150">
    <property type="entry name" value="Vaccinia Virus protein VP39"/>
    <property type="match status" value="1"/>
</dbReference>
<dbReference type="CDD" id="cd02440">
    <property type="entry name" value="AdoMet_MTases"/>
    <property type="match status" value="1"/>
</dbReference>
<dbReference type="EMBL" id="NZBU01000010">
    <property type="protein sequence ID" value="MAG22329.1"/>
    <property type="molecule type" value="Genomic_DNA"/>
</dbReference>
<dbReference type="InterPro" id="IPR013216">
    <property type="entry name" value="Methyltransf_11"/>
</dbReference>
<dbReference type="Proteomes" id="UP000226592">
    <property type="component" value="Unassembled WGS sequence"/>
</dbReference>
<protein>
    <recommendedName>
        <fullName evidence="1">Methyltransferase type 11 domain-containing protein</fullName>
    </recommendedName>
</protein>
<dbReference type="Pfam" id="PF08241">
    <property type="entry name" value="Methyltransf_11"/>
    <property type="match status" value="1"/>
</dbReference>
<dbReference type="PANTHER" id="PTHR43861">
    <property type="entry name" value="TRANS-ACONITATE 2-METHYLTRANSFERASE-RELATED"/>
    <property type="match status" value="1"/>
</dbReference>
<sequence>MNFLDKIFLTLIETTPTKEVFVNLHASSRNLSVVQDLINNGQKVLDVGCGLGLTGEYLTKKGFSVTGVELDTALAERVNNYISYEIHNKNAAHLEYEDNSFDSAIFMYVFHHIPIQKHPEVLKEIERILKPGGKMIMVEPDPNSKFDLIWDKIFFADNFYHYFDVYGKFSLIRKGNMRIFEVKKEDFSALEFSYVGEVK</sequence>
<comment type="caution">
    <text evidence="2">The sequence shown here is derived from an EMBL/GenBank/DDBJ whole genome shotgun (WGS) entry which is preliminary data.</text>
</comment>